<dbReference type="InterPro" id="IPR029787">
    <property type="entry name" value="Nucleotide_cyclase"/>
</dbReference>
<keyword evidence="1" id="KW-0472">Membrane</keyword>
<keyword evidence="1" id="KW-1133">Transmembrane helix</keyword>
<reference evidence="3 4" key="1">
    <citation type="submission" date="2021-01" db="EMBL/GenBank/DDBJ databases">
        <title>Whole genome shotgun sequence of Actinoplanes lobatus NBRC 12513.</title>
        <authorList>
            <person name="Komaki H."/>
            <person name="Tamura T."/>
        </authorList>
    </citation>
    <scope>NUCLEOTIDE SEQUENCE [LARGE SCALE GENOMIC DNA]</scope>
    <source>
        <strain evidence="3 4">NBRC 12513</strain>
    </source>
</reference>
<sequence length="494" mass="51546">MAPLTRTPEALASLPHTRPGAADRRNVLTPRLYVALTGLAVVTYPVWPAHQQGWLLLAVCLSPLPALVTGLRRTTPGAARVAWWLLLAGTVVYDVGNAVWAWRLAEAGRAAADADSVVRLTMITGGALMLAASLTVVLRRGRADTGGIIDSVIAAIGLSGVLWSIVLFPAMTADGMSTDQQIIRFLNVFLLAGTLGGMLRVSLVPYRPSAPVLLLCASVAFALAQSVSAVIGAGWQNIPYMAAFVAVGGAALHPSMAQMTAPGPTPVDDLTTGRLVFLGIMLAIAPAIGGVRAVLGLPSDGLLLAISSVVMIPLVMARIARLSRARRAAEAALHRLATSDSLTGLPNRAASVERITRELAAGPEDLAVLFCDLDGFKPVNDRLGHAAGDALLIGVAEHLRARLRVEDLVGRFGGDEFVIVCRGPGAADAMVDRVRTLAARPFTIGGEQVRIGVSVGVADAQPHDTTDAILTRADLAMYEAKKRKKVGALSVASA</sequence>
<dbReference type="PANTHER" id="PTHR46663:SF2">
    <property type="entry name" value="GGDEF DOMAIN-CONTAINING PROTEIN"/>
    <property type="match status" value="1"/>
</dbReference>
<keyword evidence="4" id="KW-1185">Reference proteome</keyword>
<comment type="caution">
    <text evidence="3">The sequence shown here is derived from an EMBL/GenBank/DDBJ whole genome shotgun (WGS) entry which is preliminary data.</text>
</comment>
<feature type="domain" description="GGDEF" evidence="2">
    <location>
        <begin position="364"/>
        <end position="494"/>
    </location>
</feature>
<gene>
    <name evidence="3" type="ORF">Alo02nite_60540</name>
</gene>
<feature type="transmembrane region" description="Helical" evidence="1">
    <location>
        <begin position="28"/>
        <end position="47"/>
    </location>
</feature>
<feature type="transmembrane region" description="Helical" evidence="1">
    <location>
        <begin position="83"/>
        <end position="105"/>
    </location>
</feature>
<dbReference type="PROSITE" id="PS50887">
    <property type="entry name" value="GGDEF"/>
    <property type="match status" value="1"/>
</dbReference>
<feature type="transmembrane region" description="Helical" evidence="1">
    <location>
        <begin position="149"/>
        <end position="170"/>
    </location>
</feature>
<evidence type="ECO:0000256" key="1">
    <source>
        <dbReference type="SAM" id="Phobius"/>
    </source>
</evidence>
<evidence type="ECO:0000313" key="4">
    <source>
        <dbReference type="Proteomes" id="UP000631312"/>
    </source>
</evidence>
<feature type="transmembrane region" description="Helical" evidence="1">
    <location>
        <begin position="53"/>
        <end position="71"/>
    </location>
</feature>
<feature type="transmembrane region" description="Helical" evidence="1">
    <location>
        <begin position="301"/>
        <end position="320"/>
    </location>
</feature>
<dbReference type="CDD" id="cd01949">
    <property type="entry name" value="GGDEF"/>
    <property type="match status" value="1"/>
</dbReference>
<dbReference type="InterPro" id="IPR052163">
    <property type="entry name" value="DGC-Regulatory_Protein"/>
</dbReference>
<keyword evidence="1" id="KW-0812">Transmembrane</keyword>
<evidence type="ECO:0000259" key="2">
    <source>
        <dbReference type="PROSITE" id="PS50887"/>
    </source>
</evidence>
<accession>A0ABQ4AQM9</accession>
<evidence type="ECO:0000313" key="3">
    <source>
        <dbReference type="EMBL" id="GIE43156.1"/>
    </source>
</evidence>
<feature type="transmembrane region" description="Helical" evidence="1">
    <location>
        <begin position="237"/>
        <end position="254"/>
    </location>
</feature>
<name>A0ABQ4AQM9_9ACTN</name>
<dbReference type="InterPro" id="IPR000160">
    <property type="entry name" value="GGDEF_dom"/>
</dbReference>
<dbReference type="SUPFAM" id="SSF55073">
    <property type="entry name" value="Nucleotide cyclase"/>
    <property type="match status" value="1"/>
</dbReference>
<dbReference type="Gene3D" id="3.30.70.270">
    <property type="match status" value="1"/>
</dbReference>
<feature type="transmembrane region" description="Helical" evidence="1">
    <location>
        <begin position="117"/>
        <end position="137"/>
    </location>
</feature>
<dbReference type="EMBL" id="BOMP01000103">
    <property type="protein sequence ID" value="GIE43156.1"/>
    <property type="molecule type" value="Genomic_DNA"/>
</dbReference>
<dbReference type="PANTHER" id="PTHR46663">
    <property type="entry name" value="DIGUANYLATE CYCLASE DGCT-RELATED"/>
    <property type="match status" value="1"/>
</dbReference>
<organism evidence="3 4">
    <name type="scientific">Actinoplanes lobatus</name>
    <dbReference type="NCBI Taxonomy" id="113568"/>
    <lineage>
        <taxon>Bacteria</taxon>
        <taxon>Bacillati</taxon>
        <taxon>Actinomycetota</taxon>
        <taxon>Actinomycetes</taxon>
        <taxon>Micromonosporales</taxon>
        <taxon>Micromonosporaceae</taxon>
        <taxon>Actinoplanes</taxon>
    </lineage>
</organism>
<dbReference type="InterPro" id="IPR043128">
    <property type="entry name" value="Rev_trsase/Diguanyl_cyclase"/>
</dbReference>
<feature type="transmembrane region" description="Helical" evidence="1">
    <location>
        <begin position="210"/>
        <end position="231"/>
    </location>
</feature>
<feature type="transmembrane region" description="Helical" evidence="1">
    <location>
        <begin position="275"/>
        <end position="295"/>
    </location>
</feature>
<proteinExistence type="predicted"/>
<protein>
    <recommendedName>
        <fullName evidence="2">GGDEF domain-containing protein</fullName>
    </recommendedName>
</protein>
<feature type="transmembrane region" description="Helical" evidence="1">
    <location>
        <begin position="182"/>
        <end position="203"/>
    </location>
</feature>
<dbReference type="NCBIfam" id="TIGR00254">
    <property type="entry name" value="GGDEF"/>
    <property type="match status" value="1"/>
</dbReference>
<dbReference type="Proteomes" id="UP000631312">
    <property type="component" value="Unassembled WGS sequence"/>
</dbReference>
<dbReference type="SMART" id="SM00267">
    <property type="entry name" value="GGDEF"/>
    <property type="match status" value="1"/>
</dbReference>
<dbReference type="Pfam" id="PF00990">
    <property type="entry name" value="GGDEF"/>
    <property type="match status" value="1"/>
</dbReference>